<evidence type="ECO:0000256" key="1">
    <source>
        <dbReference type="SAM" id="MobiDB-lite"/>
    </source>
</evidence>
<evidence type="ECO:0000259" key="2">
    <source>
        <dbReference type="SMART" id="SM00507"/>
    </source>
</evidence>
<sequence>MDSAVVAGTLEAVGASALWLAAGLRRVAGPGPAALPGGSDPGEADPLGDLAGACLEGLAGVAAMEARLAAVKVHLAAGFAAAEEAMTPPEASAQDRTVRRMSVTAEVACALTVSEGSAERLLVESAKLTSDLPLALGALGSGTISWQHGRIMCDETEGLSPEAAAAFEAHFLDPDAPNPARGCPAGELTTARFRAKARYWRERHHEVSIEKRHHKCVKDRRLEYAPDRDGMAWLSAYLPADQAAGIWYRITAAARALQCPSETRTLTQLRVDAFAGWLLGPAPGVGGATDDPPTEFFPAHLLPAGSAGSLPSDAPPTDSARAGDVPARGTPAAGLPVGDVPSPAAQVLVTVPVFSLLGLSEEPATLDGHGPIPPSMARRLVADGATSFHRVLVDPRDGAPLEIGRASYRLTKPMRQWLRLRDAKCTFPNCNNHSLDNDADHILAWADGGGTGVANLGQPCPKHHRLKHSTQWRPVGATRDNPPGWISPMGRSYPAEYQDWEPPTWPEPPPGQDSRELPPGWQEPPLRESLEPPGWQNWLEPPNLQEPPHVQDWREPSLVQGWPEPPGWSDGPDGFDGFNDRSGLSWYQGRESVETPEDLDGVGTPMAFGVPEPPLPVDPWPYWSSIAA</sequence>
<proteinExistence type="predicted"/>
<reference evidence="3" key="1">
    <citation type="submission" date="2024-06" db="EMBL/GenBank/DDBJ databases">
        <title>Biodegradation of dimethachlon by Arthrobacter sp. K5: mechanistic insights and ecological implications.</title>
        <authorList>
            <person name="Hu S."/>
            <person name="Lu P."/>
        </authorList>
    </citation>
    <scope>NUCLEOTIDE SEQUENCE</scope>
    <source>
        <strain evidence="3">K5</strain>
    </source>
</reference>
<gene>
    <name evidence="3" type="ORF">ABRP34_03845</name>
</gene>
<dbReference type="InterPro" id="IPR003615">
    <property type="entry name" value="HNH_nuc"/>
</dbReference>
<dbReference type="SMART" id="SM00507">
    <property type="entry name" value="HNHc"/>
    <property type="match status" value="1"/>
</dbReference>
<feature type="region of interest" description="Disordered" evidence="1">
    <location>
        <begin position="471"/>
        <end position="614"/>
    </location>
</feature>
<organism evidence="3">
    <name type="scientific">Arthrobacter sp. K5</name>
    <dbReference type="NCBI Taxonomy" id="2839623"/>
    <lineage>
        <taxon>Bacteria</taxon>
        <taxon>Bacillati</taxon>
        <taxon>Actinomycetota</taxon>
        <taxon>Actinomycetes</taxon>
        <taxon>Micrococcales</taxon>
        <taxon>Micrococcaceae</taxon>
        <taxon>Arthrobacter</taxon>
    </lineage>
</organism>
<dbReference type="AlphaFoldDB" id="A0AAU8ET76"/>
<name>A0AAU8ET76_9MICC</name>
<feature type="region of interest" description="Disordered" evidence="1">
    <location>
        <begin position="307"/>
        <end position="328"/>
    </location>
</feature>
<protein>
    <submittedName>
        <fullName evidence="3">DUF222 domain-containing protein</fullName>
    </submittedName>
</protein>
<feature type="domain" description="HNH nuclease" evidence="2">
    <location>
        <begin position="413"/>
        <end position="465"/>
    </location>
</feature>
<dbReference type="EMBL" id="CP159279">
    <property type="protein sequence ID" value="XCH12159.1"/>
    <property type="molecule type" value="Genomic_DNA"/>
</dbReference>
<dbReference type="InterPro" id="IPR003870">
    <property type="entry name" value="DUF222"/>
</dbReference>
<accession>A0AAU8ET76</accession>
<dbReference type="Pfam" id="PF02720">
    <property type="entry name" value="DUF222"/>
    <property type="match status" value="1"/>
</dbReference>
<evidence type="ECO:0000313" key="3">
    <source>
        <dbReference type="EMBL" id="XCH12159.1"/>
    </source>
</evidence>
<dbReference type="RefSeq" id="WP_353712332.1">
    <property type="nucleotide sequence ID" value="NZ_CP159279.1"/>
</dbReference>
<dbReference type="CDD" id="cd00085">
    <property type="entry name" value="HNHc"/>
    <property type="match status" value="1"/>
</dbReference>